<dbReference type="PATRIC" id="fig|281456.6.peg.513"/>
<evidence type="ECO:0000313" key="9">
    <source>
        <dbReference type="Proteomes" id="UP000037175"/>
    </source>
</evidence>
<dbReference type="InterPro" id="IPR051542">
    <property type="entry name" value="Hydrogenase_cytochrome"/>
</dbReference>
<dbReference type="InterPro" id="IPR011577">
    <property type="entry name" value="Cyt_b561_bac/Ni-Hgenase"/>
</dbReference>
<evidence type="ECO:0000256" key="1">
    <source>
        <dbReference type="ARBA" id="ARBA00004651"/>
    </source>
</evidence>
<evidence type="ECO:0000256" key="4">
    <source>
        <dbReference type="ARBA" id="ARBA00022989"/>
    </source>
</evidence>
<evidence type="ECO:0000256" key="5">
    <source>
        <dbReference type="ARBA" id="ARBA00023136"/>
    </source>
</evidence>
<dbReference type="GO" id="GO:0020037">
    <property type="term" value="F:heme binding"/>
    <property type="evidence" value="ECO:0007669"/>
    <property type="project" value="TreeGrafter"/>
</dbReference>
<evidence type="ECO:0000256" key="3">
    <source>
        <dbReference type="ARBA" id="ARBA00022692"/>
    </source>
</evidence>
<keyword evidence="3 6" id="KW-0812">Transmembrane</keyword>
<dbReference type="RefSeq" id="WP_052216709.1">
    <property type="nucleotide sequence ID" value="NZ_LGTE01000002.1"/>
</dbReference>
<keyword evidence="4 6" id="KW-1133">Transmembrane helix</keyword>
<evidence type="ECO:0000313" key="8">
    <source>
        <dbReference type="EMBL" id="KNZ70804.1"/>
    </source>
</evidence>
<dbReference type="EMBL" id="LGTE01000002">
    <property type="protein sequence ID" value="KNZ70804.1"/>
    <property type="molecule type" value="Genomic_DNA"/>
</dbReference>
<feature type="transmembrane region" description="Helical" evidence="6">
    <location>
        <begin position="127"/>
        <end position="147"/>
    </location>
</feature>
<dbReference type="SUPFAM" id="SSF81342">
    <property type="entry name" value="Transmembrane di-heme cytochromes"/>
    <property type="match status" value="1"/>
</dbReference>
<feature type="transmembrane region" description="Helical" evidence="6">
    <location>
        <begin position="62"/>
        <end position="82"/>
    </location>
</feature>
<dbReference type="PANTHER" id="PTHR30485">
    <property type="entry name" value="NI/FE-HYDROGENASE 1 B-TYPE CYTOCHROME SUBUNIT"/>
    <property type="match status" value="1"/>
</dbReference>
<feature type="transmembrane region" description="Helical" evidence="6">
    <location>
        <begin position="20"/>
        <end position="42"/>
    </location>
</feature>
<dbReference type="PANTHER" id="PTHR30485:SF1">
    <property type="entry name" value="CYTOCHROME YDHU-RELATED"/>
    <property type="match status" value="1"/>
</dbReference>
<protein>
    <recommendedName>
        <fullName evidence="7">Cytochrome b561 bacterial/Ni-hydrogenase domain-containing protein</fullName>
    </recommendedName>
</protein>
<evidence type="ECO:0000256" key="2">
    <source>
        <dbReference type="ARBA" id="ARBA00022475"/>
    </source>
</evidence>
<dbReference type="InterPro" id="IPR016174">
    <property type="entry name" value="Di-haem_cyt_TM"/>
</dbReference>
<name>A0A0L6W6S1_9FIRM</name>
<organism evidence="8 9">
    <name type="scientific">Thermincola ferriacetica</name>
    <dbReference type="NCBI Taxonomy" id="281456"/>
    <lineage>
        <taxon>Bacteria</taxon>
        <taxon>Bacillati</taxon>
        <taxon>Bacillota</taxon>
        <taxon>Clostridia</taxon>
        <taxon>Eubacteriales</taxon>
        <taxon>Thermincolaceae</taxon>
        <taxon>Thermincola</taxon>
    </lineage>
</organism>
<comment type="subcellular location">
    <subcellularLocation>
        <location evidence="1">Cell membrane</location>
        <topology evidence="1">Multi-pass membrane protein</topology>
    </subcellularLocation>
</comment>
<dbReference type="Proteomes" id="UP000037175">
    <property type="component" value="Unassembled WGS sequence"/>
</dbReference>
<keyword evidence="2" id="KW-1003">Cell membrane</keyword>
<dbReference type="Pfam" id="PF01292">
    <property type="entry name" value="Ni_hydr_CYTB"/>
    <property type="match status" value="1"/>
</dbReference>
<evidence type="ECO:0000256" key="6">
    <source>
        <dbReference type="SAM" id="Phobius"/>
    </source>
</evidence>
<proteinExistence type="predicted"/>
<dbReference type="GO" id="GO:0009055">
    <property type="term" value="F:electron transfer activity"/>
    <property type="evidence" value="ECO:0007669"/>
    <property type="project" value="InterPro"/>
</dbReference>
<feature type="transmembrane region" description="Helical" evidence="6">
    <location>
        <begin position="167"/>
        <end position="188"/>
    </location>
</feature>
<reference evidence="9" key="1">
    <citation type="submission" date="2015-07" db="EMBL/GenBank/DDBJ databases">
        <title>Complete Genome of Thermincola ferriacetica strain Z-0001T.</title>
        <authorList>
            <person name="Lusk B."/>
            <person name="Badalamenti J.P."/>
            <person name="Parameswaran P."/>
            <person name="Bond D.R."/>
            <person name="Torres C.I."/>
        </authorList>
    </citation>
    <scope>NUCLEOTIDE SEQUENCE [LARGE SCALE GENOMIC DNA]</scope>
    <source>
        <strain evidence="9">Z-0001</strain>
    </source>
</reference>
<keyword evidence="9" id="KW-1185">Reference proteome</keyword>
<gene>
    <name evidence="8" type="ORF">Tfer_0483</name>
</gene>
<keyword evidence="5 6" id="KW-0472">Membrane</keyword>
<feature type="domain" description="Cytochrome b561 bacterial/Ni-hydrogenase" evidence="7">
    <location>
        <begin position="16"/>
        <end position="201"/>
    </location>
</feature>
<dbReference type="AlphaFoldDB" id="A0A0L6W6S1"/>
<accession>A0A0L6W6S1</accession>
<sequence>MKILHDENKVLRQCLANRIIHWSVAVSTFILLFTGFGQMPLYKRYKIADIPGLGWSADFSITLYWHYIAAVILIFAVTYHIFKAIFMKEFSIFPRRGDFKQSALIIGAMCGLCEEPPSDKYLAEQRLAYAFIGGNLLLVIFTGMIKVLKNLPSVDFSETFLAVVTNLHNLAAVLILFGIVAHLFAFVFKQNRALLPAMFSGKVDIDYCRHRHSIWYSQLERKCRKETV</sequence>
<comment type="caution">
    <text evidence="8">The sequence shown here is derived from an EMBL/GenBank/DDBJ whole genome shotgun (WGS) entry which is preliminary data.</text>
</comment>
<dbReference type="Gene3D" id="1.20.950.20">
    <property type="entry name" value="Transmembrane di-heme cytochromes, Chain C"/>
    <property type="match status" value="1"/>
</dbReference>
<evidence type="ECO:0000259" key="7">
    <source>
        <dbReference type="Pfam" id="PF01292"/>
    </source>
</evidence>
<dbReference type="GO" id="GO:0005886">
    <property type="term" value="C:plasma membrane"/>
    <property type="evidence" value="ECO:0007669"/>
    <property type="project" value="UniProtKB-SubCell"/>
</dbReference>
<dbReference type="GO" id="GO:0022904">
    <property type="term" value="P:respiratory electron transport chain"/>
    <property type="evidence" value="ECO:0007669"/>
    <property type="project" value="InterPro"/>
</dbReference>